<dbReference type="RefSeq" id="WP_158924755.1">
    <property type="nucleotide sequence ID" value="NZ_CP047020.1"/>
</dbReference>
<dbReference type="Proteomes" id="UP000436138">
    <property type="component" value="Chromosome"/>
</dbReference>
<sequence length="65" mass="7117">MTHNPEPTTPPIVIVHDEAADLLNLARAERSLSGEPPVTLDELRRLIAEMRARAAHLGSRPEAGR</sequence>
<reference evidence="1 2" key="1">
    <citation type="submission" date="2019-12" db="EMBL/GenBank/DDBJ databases">
        <title>Streptomyces sp. strain T44 isolated from rhizosphere soil of Broussonetia papyrifera.</title>
        <authorList>
            <person name="Mo P."/>
        </authorList>
    </citation>
    <scope>NUCLEOTIDE SEQUENCE [LARGE SCALE GENOMIC DNA]</scope>
    <source>
        <strain evidence="1 2">T44</strain>
    </source>
</reference>
<evidence type="ECO:0000313" key="2">
    <source>
        <dbReference type="Proteomes" id="UP000436138"/>
    </source>
</evidence>
<evidence type="ECO:0000313" key="1">
    <source>
        <dbReference type="EMBL" id="QHA06830.1"/>
    </source>
</evidence>
<dbReference type="AlphaFoldDB" id="A0A6I6NA09"/>
<gene>
    <name evidence="1" type="ORF">GQF42_29220</name>
</gene>
<proteinExistence type="predicted"/>
<name>A0A6I6NA09_9ACTN</name>
<accession>A0A6I6NA09</accession>
<dbReference type="KEGG" id="sbro:GQF42_29220"/>
<dbReference type="EMBL" id="CP047020">
    <property type="protein sequence ID" value="QHA06830.1"/>
    <property type="molecule type" value="Genomic_DNA"/>
</dbReference>
<protein>
    <submittedName>
        <fullName evidence="1">Uncharacterized protein</fullName>
    </submittedName>
</protein>
<organism evidence="1 2">
    <name type="scientific">Streptomyces broussonetiae</name>
    <dbReference type="NCBI Taxonomy" id="2686304"/>
    <lineage>
        <taxon>Bacteria</taxon>
        <taxon>Bacillati</taxon>
        <taxon>Actinomycetota</taxon>
        <taxon>Actinomycetes</taxon>
        <taxon>Kitasatosporales</taxon>
        <taxon>Streptomycetaceae</taxon>
        <taxon>Streptomyces</taxon>
    </lineage>
</organism>
<keyword evidence="2" id="KW-1185">Reference proteome</keyword>